<evidence type="ECO:0000313" key="2">
    <source>
        <dbReference type="Proteomes" id="UP000008220"/>
    </source>
</evidence>
<proteinExistence type="predicted"/>
<gene>
    <name evidence="1" type="ordered locus">NT01CX_0127</name>
</gene>
<sequence length="416" mass="48556">MYSNILINSPKNNSIIHNKFPEISLTSLDKTYYKNLSDIKMYLNNKKVRFKIVDNTLTYTPHKKLHSGIQKVKIVLYDKHKEKKELKWCFLIKISSDIEKYNFYFGIPHSHTCLSTGKGTPTEAFNYAKKKGIDFLIVTDHGGHLYRDKKSTSSKNSKWETLKNDADKFNNKTNKFLSLGGFELTSKNFGDFNVLNSNNLYKGKIKDFHKFTMWLKNQRNPIVCINHPHKYIEDFKYDSELDKFVNFIEVGNGSPPFKYLNGEKYYYNLLDKGWHIGAINGQDNHRMNWGDTDNLTVVICKSLNKKDFYEALNCRRTYSSETRSLKLIFKANGKWMGSTINPSKKLNFEIYAEDKKNPIKKVQIISNGKKIIKEKSPKKKGKLKWDFSIPYKKNCWYVAKVIYKDDKMGISSAVFT</sequence>
<dbReference type="RefSeq" id="WP_011722626.1">
    <property type="nucleotide sequence ID" value="NC_008593.1"/>
</dbReference>
<dbReference type="EMBL" id="CP000382">
    <property type="protein sequence ID" value="ABK62296.1"/>
    <property type="molecule type" value="Genomic_DNA"/>
</dbReference>
<dbReference type="Gene3D" id="3.20.20.140">
    <property type="entry name" value="Metal-dependent hydrolases"/>
    <property type="match status" value="1"/>
</dbReference>
<dbReference type="eggNOG" id="COG0613">
    <property type="taxonomic scope" value="Bacteria"/>
</dbReference>
<dbReference type="SUPFAM" id="SSF89550">
    <property type="entry name" value="PHP domain-like"/>
    <property type="match status" value="1"/>
</dbReference>
<organism evidence="1 2">
    <name type="scientific">Clostridium novyi (strain NT)</name>
    <dbReference type="NCBI Taxonomy" id="386415"/>
    <lineage>
        <taxon>Bacteria</taxon>
        <taxon>Bacillati</taxon>
        <taxon>Bacillota</taxon>
        <taxon>Clostridia</taxon>
        <taxon>Eubacteriales</taxon>
        <taxon>Clostridiaceae</taxon>
        <taxon>Clostridium</taxon>
    </lineage>
</organism>
<protein>
    <recommendedName>
        <fullName evidence="3">Polymerase/histidinol phosphatase N-terminal domain-containing protein</fullName>
    </recommendedName>
</protein>
<dbReference type="HOGENOM" id="CLU_054718_0_0_9"/>
<accession>A0Q1Y4</accession>
<evidence type="ECO:0008006" key="3">
    <source>
        <dbReference type="Google" id="ProtNLM"/>
    </source>
</evidence>
<name>A0Q1Y4_CLONN</name>
<dbReference type="NCBIfam" id="NF038032">
    <property type="entry name" value="CehA_McbA_metalo"/>
    <property type="match status" value="1"/>
</dbReference>
<keyword evidence="2" id="KW-1185">Reference proteome</keyword>
<dbReference type="InterPro" id="IPR016195">
    <property type="entry name" value="Pol/histidinol_Pase-like"/>
</dbReference>
<dbReference type="Proteomes" id="UP000008220">
    <property type="component" value="Chromosome"/>
</dbReference>
<dbReference type="KEGG" id="cno:NT01CX_0127"/>
<reference evidence="1 2" key="1">
    <citation type="journal article" date="2006" name="Nat. Biotechnol.">
        <title>The genome and transcriptomes of the anti-tumor agent Clostridium novyi-NT.</title>
        <authorList>
            <person name="Bettegowda C."/>
            <person name="Huang X."/>
            <person name="Lin J."/>
            <person name="Cheong I."/>
            <person name="Kohli M."/>
            <person name="Szabo S.A."/>
            <person name="Zhang X."/>
            <person name="Diaz L.A. Jr."/>
            <person name="Velculescu V.E."/>
            <person name="Parmigiani G."/>
            <person name="Kinzler K.W."/>
            <person name="Vogelstein B."/>
            <person name="Zhou S."/>
        </authorList>
    </citation>
    <scope>NUCLEOTIDE SEQUENCE [LARGE SCALE GENOMIC DNA]</scope>
    <source>
        <strain evidence="1 2">NT</strain>
    </source>
</reference>
<evidence type="ECO:0000313" key="1">
    <source>
        <dbReference type="EMBL" id="ABK62296.1"/>
    </source>
</evidence>
<dbReference type="STRING" id="386415.NT01CX_0127"/>
<dbReference type="AlphaFoldDB" id="A0Q1Y4"/>